<organism evidence="3 4">
    <name type="scientific">Pleurodeles waltl</name>
    <name type="common">Iberian ribbed newt</name>
    <dbReference type="NCBI Taxonomy" id="8319"/>
    <lineage>
        <taxon>Eukaryota</taxon>
        <taxon>Metazoa</taxon>
        <taxon>Chordata</taxon>
        <taxon>Craniata</taxon>
        <taxon>Vertebrata</taxon>
        <taxon>Euteleostomi</taxon>
        <taxon>Amphibia</taxon>
        <taxon>Batrachia</taxon>
        <taxon>Caudata</taxon>
        <taxon>Salamandroidea</taxon>
        <taxon>Salamandridae</taxon>
        <taxon>Pleurodelinae</taxon>
        <taxon>Pleurodeles</taxon>
    </lineage>
</organism>
<feature type="compositionally biased region" description="Basic and acidic residues" evidence="1">
    <location>
        <begin position="24"/>
        <end position="36"/>
    </location>
</feature>
<feature type="compositionally biased region" description="Low complexity" evidence="1">
    <location>
        <begin position="233"/>
        <end position="251"/>
    </location>
</feature>
<feature type="compositionally biased region" description="Basic and acidic residues" evidence="1">
    <location>
        <begin position="252"/>
        <end position="273"/>
    </location>
</feature>
<evidence type="ECO:0000313" key="3">
    <source>
        <dbReference type="EMBL" id="KAJ1196469.1"/>
    </source>
</evidence>
<dbReference type="AlphaFoldDB" id="A0AAV7V791"/>
<dbReference type="PANTHER" id="PTHR23099">
    <property type="entry name" value="TRANSCRIPTIONAL REGULATOR"/>
    <property type="match status" value="1"/>
</dbReference>
<evidence type="ECO:0000256" key="1">
    <source>
        <dbReference type="SAM" id="MobiDB-lite"/>
    </source>
</evidence>
<feature type="compositionally biased region" description="Polar residues" evidence="1">
    <location>
        <begin position="87"/>
        <end position="104"/>
    </location>
</feature>
<feature type="compositionally biased region" description="Basic residues" evidence="1">
    <location>
        <begin position="200"/>
        <end position="210"/>
    </location>
</feature>
<reference evidence="3" key="1">
    <citation type="journal article" date="2022" name="bioRxiv">
        <title>Sequencing and chromosome-scale assembly of the giantPleurodeles waltlgenome.</title>
        <authorList>
            <person name="Brown T."/>
            <person name="Elewa A."/>
            <person name="Iarovenko S."/>
            <person name="Subramanian E."/>
            <person name="Araus A.J."/>
            <person name="Petzold A."/>
            <person name="Susuki M."/>
            <person name="Suzuki K.-i.T."/>
            <person name="Hayashi T."/>
            <person name="Toyoda A."/>
            <person name="Oliveira C."/>
            <person name="Osipova E."/>
            <person name="Leigh N.D."/>
            <person name="Simon A."/>
            <person name="Yun M.H."/>
        </authorList>
    </citation>
    <scope>NUCLEOTIDE SEQUENCE</scope>
    <source>
        <strain evidence="3">20211129_DDA</strain>
        <tissue evidence="3">Liver</tissue>
    </source>
</reference>
<dbReference type="SMART" id="SM00731">
    <property type="entry name" value="SprT"/>
    <property type="match status" value="1"/>
</dbReference>
<dbReference type="InterPro" id="IPR006640">
    <property type="entry name" value="SprT-like_domain"/>
</dbReference>
<feature type="region of interest" description="Disordered" evidence="1">
    <location>
        <begin position="345"/>
        <end position="410"/>
    </location>
</feature>
<gene>
    <name evidence="3" type="ORF">NDU88_000340</name>
</gene>
<dbReference type="GO" id="GO:0005634">
    <property type="term" value="C:nucleus"/>
    <property type="evidence" value="ECO:0007669"/>
    <property type="project" value="TreeGrafter"/>
</dbReference>
<feature type="domain" description="SprT-like" evidence="2">
    <location>
        <begin position="461"/>
        <end position="620"/>
    </location>
</feature>
<dbReference type="InterPro" id="IPR035240">
    <property type="entry name" value="SprT_Zn_ribbon"/>
</dbReference>
<feature type="region of interest" description="Disordered" evidence="1">
    <location>
        <begin position="196"/>
        <end position="307"/>
    </location>
</feature>
<accession>A0AAV7V791</accession>
<dbReference type="Proteomes" id="UP001066276">
    <property type="component" value="Chromosome 2_1"/>
</dbReference>
<dbReference type="PANTHER" id="PTHR23099:SF0">
    <property type="entry name" value="GERM CELL NUCLEAR ACIDIC PROTEIN"/>
    <property type="match status" value="1"/>
</dbReference>
<name>A0AAV7V791_PLEWA</name>
<dbReference type="GO" id="GO:0006974">
    <property type="term" value="P:DNA damage response"/>
    <property type="evidence" value="ECO:0007669"/>
    <property type="project" value="UniProtKB-ARBA"/>
</dbReference>
<evidence type="ECO:0000313" key="4">
    <source>
        <dbReference type="Proteomes" id="UP001066276"/>
    </source>
</evidence>
<comment type="caution">
    <text evidence="3">The sequence shown here is derived from an EMBL/GenBank/DDBJ whole genome shotgun (WGS) entry which is preliminary data.</text>
</comment>
<keyword evidence="4" id="KW-1185">Reference proteome</keyword>
<feature type="region of interest" description="Disordered" evidence="1">
    <location>
        <begin position="71"/>
        <end position="154"/>
    </location>
</feature>
<dbReference type="Pfam" id="PF17283">
    <property type="entry name" value="Zn_ribbon_SprT"/>
    <property type="match status" value="1"/>
</dbReference>
<feature type="region of interest" description="Disordered" evidence="1">
    <location>
        <begin position="17"/>
        <end position="42"/>
    </location>
</feature>
<dbReference type="EMBL" id="JANPWB010000003">
    <property type="protein sequence ID" value="KAJ1196469.1"/>
    <property type="molecule type" value="Genomic_DNA"/>
</dbReference>
<proteinExistence type="predicted"/>
<dbReference type="Pfam" id="PF10263">
    <property type="entry name" value="SprT-like"/>
    <property type="match status" value="1"/>
</dbReference>
<sequence length="677" mass="75214">MDAETQQLFARVSRRLGWGPSSDLRGEEQRLKESIKKNKKPLFSRTQPVLSLDLEEVESPVFVSCSHRLDLSGSDADSDVSLKENKCSPTKQGQKCLTGSTGVPSQLGRLGWAKESLETNGTERGQNDGRRRGKGKNGLEKKQDRGPVVISDSSDDEFETFLMQLKTPKSGCPEPRNVMDDLKGFIVDSAEEFSFDLTSKRKGTSSRKGLKNAQSHGRVPPPEKKPPSPGELVSPVFVNDSSDDSSIVVKSTYRDRIKANGRNAKTEDLKDNRPASADGNRPTSANSRAAPISTKQHPAKGLDPKDKLTMTKPAIHRAASWEPLSLTGHEFDSSEDEFESLMVRIKNRTRPQTPTSTASKNVELKTVDGELGQNKPLRDTSNGPTKKPEKSRPKAKSLPKEDVEYSPPLPLWSPPPVKGISDIVPPSTQTRSAACRVPNCFLQDLTNSTSPYVKNFKQKKHELTQRLFAHYNSTIFDLKLPENMEIIWNKKMRKTAGYCVTGQKKHGLEVQRYARIELSEKVCDSADRLRDTLIHEICHAATWLINAVRDGHGQFWRCYAKKSTVIHPELPMVTRCHSYEINYKFTYQCTRCTTTIGRHSKSLDTQRFVCALCQGQLVLLPSVRKDGSASSTKLTPFAKFVKDNYGSAKKGATGLSHAEVMRKLSAEFAAKAQISAS</sequence>
<protein>
    <recommendedName>
        <fullName evidence="2">SprT-like domain-containing protein</fullName>
    </recommendedName>
</protein>
<evidence type="ECO:0000259" key="2">
    <source>
        <dbReference type="SMART" id="SM00731"/>
    </source>
</evidence>
<feature type="compositionally biased region" description="Basic and acidic residues" evidence="1">
    <location>
        <begin position="386"/>
        <end position="403"/>
    </location>
</feature>
<feature type="compositionally biased region" description="Polar residues" evidence="1">
    <location>
        <begin position="350"/>
        <end position="360"/>
    </location>
</feature>